<reference evidence="2 3" key="1">
    <citation type="submission" date="2018-03" db="EMBL/GenBank/DDBJ databases">
        <title>Brevisbacillus phylogenomics.</title>
        <authorList>
            <person name="Dunlap C."/>
        </authorList>
    </citation>
    <scope>NUCLEOTIDE SEQUENCE [LARGE SCALE GENOMIC DNA]</scope>
    <source>
        <strain evidence="2 3">NRRL NRS-1210</strain>
    </source>
</reference>
<dbReference type="OrthoDB" id="2666629at2"/>
<proteinExistence type="predicted"/>
<dbReference type="EMBL" id="PXZM01000007">
    <property type="protein sequence ID" value="PSJ98525.1"/>
    <property type="molecule type" value="Genomic_DNA"/>
</dbReference>
<dbReference type="Proteomes" id="UP000240419">
    <property type="component" value="Unassembled WGS sequence"/>
</dbReference>
<organism evidence="2 3">
    <name type="scientific">Brevibacillus fortis</name>
    <dbReference type="NCBI Taxonomy" id="2126352"/>
    <lineage>
        <taxon>Bacteria</taxon>
        <taxon>Bacillati</taxon>
        <taxon>Bacillota</taxon>
        <taxon>Bacilli</taxon>
        <taxon>Bacillales</taxon>
        <taxon>Paenibacillaceae</taxon>
        <taxon>Brevibacillus</taxon>
    </lineage>
</organism>
<dbReference type="Gene3D" id="1.25.40.10">
    <property type="entry name" value="Tetratricopeptide repeat domain"/>
    <property type="match status" value="1"/>
</dbReference>
<gene>
    <name evidence="2" type="ORF">C7R93_06170</name>
</gene>
<dbReference type="InterPro" id="IPR011990">
    <property type="entry name" value="TPR-like_helical_dom_sf"/>
</dbReference>
<evidence type="ECO:0000313" key="3">
    <source>
        <dbReference type="Proteomes" id="UP000240419"/>
    </source>
</evidence>
<name>A0A2P7VH15_9BACL</name>
<feature type="domain" description="DUF2726" evidence="1">
    <location>
        <begin position="568"/>
        <end position="683"/>
    </location>
</feature>
<dbReference type="RefSeq" id="WP_106837981.1">
    <property type="nucleotide sequence ID" value="NZ_JBCNIW010000041.1"/>
</dbReference>
<dbReference type="InterPro" id="IPR019734">
    <property type="entry name" value="TPR_rpt"/>
</dbReference>
<keyword evidence="3" id="KW-1185">Reference proteome</keyword>
<dbReference type="InterPro" id="IPR024402">
    <property type="entry name" value="DUF2726"/>
</dbReference>
<comment type="caution">
    <text evidence="2">The sequence shown here is derived from an EMBL/GenBank/DDBJ whole genome shotgun (WGS) entry which is preliminary data.</text>
</comment>
<evidence type="ECO:0000259" key="1">
    <source>
        <dbReference type="Pfam" id="PF10881"/>
    </source>
</evidence>
<accession>A0A2P7VH15</accession>
<protein>
    <recommendedName>
        <fullName evidence="1">DUF2726 domain-containing protein</fullName>
    </recommendedName>
</protein>
<sequence>MQLDQRETLNDLLGLLFPNKTEGSMEESRKVFHQFYSPENITPILDYVIEEFEKLVLLPVENKGLHIIYLIIATKEIYIRIGEYEKATTVFKNRVSKFFDRLVLDGERIEDRLVLLLIYNELLATYYSQQPIEQQLYEVLKLTDPSSLEGLVVYNGLYHLFEVGEKECSLSLGDDCLFVNAYLDFLELLHKNNEVDLLANHLIATVKTHYEITRYFGNGSLESSLKTYESINSLSIDIIFLQPFIQYFQYINKLEYDNNIEGDLRLNKTKSKELVNNFFSLMKKTFDYKSKKVLSEFEQKLHSDVIIGFDDLYSIADTQTMKNILQNYALKVLDMSDTTLKRHLIDFVVGRFELLYEDKQYRIISRMYQISVIPMDNYFFETAYSLSNSGYKKEAKEIYEKAIADGNESGAIYNNLGVYYREVEKNLEKALDLYKKALKLNPEDKTVINNLKSTEKAILDEAEKPKRITENYFKKTKNWHKQILFSIYRLGEQEVGIEVLSDLTRQSSTTLKKNLDYLVSLDLITIDKNGIKMAPTIEKLVGDYINPKLEREILKIDKTRFFRPIFYHESEISLYRALIELFPQHFIFPNMSLKTIFDIEKLRDVLDGEHLTYLFMAHVDFVIINTTTYLPVLAFEKDSDYNDTKVATENMKKKNFIFSTGGIPLIRLRFNSAMDLEKLKSEVRIATRELLSQIQGESHYYEVDLFNELDVKKFGISLTSLEIEEVKVEWEKIVGNMVARQSKIMEIDGDILQIQISTELVSVIELGRENIKEKISLKFPGLRDINYLWY</sequence>
<dbReference type="SUPFAM" id="SSF48452">
    <property type="entry name" value="TPR-like"/>
    <property type="match status" value="1"/>
</dbReference>
<dbReference type="PROSITE" id="PS50293">
    <property type="entry name" value="TPR_REGION"/>
    <property type="match status" value="1"/>
</dbReference>
<dbReference type="Pfam" id="PF10881">
    <property type="entry name" value="DUF2726"/>
    <property type="match status" value="1"/>
</dbReference>
<dbReference type="AlphaFoldDB" id="A0A2P7VH15"/>
<dbReference type="SMART" id="SM00028">
    <property type="entry name" value="TPR"/>
    <property type="match status" value="1"/>
</dbReference>
<evidence type="ECO:0000313" key="2">
    <source>
        <dbReference type="EMBL" id="PSJ98525.1"/>
    </source>
</evidence>